<dbReference type="KEGG" id="och:CES85_2958"/>
<dbReference type="AlphaFoldDB" id="A0A248UMR1"/>
<accession>A0A248UMR1</accession>
<evidence type="ECO:0000313" key="2">
    <source>
        <dbReference type="Proteomes" id="UP000215256"/>
    </source>
</evidence>
<proteinExistence type="predicted"/>
<protein>
    <submittedName>
        <fullName evidence="1">Uncharacterized protein</fullName>
    </submittedName>
</protein>
<keyword evidence="1" id="KW-0614">Plasmid</keyword>
<name>A0A248UMR1_9HYPH</name>
<sequence>MTIPNNNKGCRDAVLDEDGRLRGYSSSQTLSLKGFKHG</sequence>
<evidence type="ECO:0000313" key="1">
    <source>
        <dbReference type="EMBL" id="ASV87968.1"/>
    </source>
</evidence>
<reference evidence="1 2" key="1">
    <citation type="submission" date="2017-07" db="EMBL/GenBank/DDBJ databases">
        <title>Phylogenetic study on the rhizospheric bacterium Ochrobactrum sp. A44.</title>
        <authorList>
            <person name="Krzyzanowska D.M."/>
            <person name="Ossowicki A."/>
            <person name="Rajewska M."/>
            <person name="Maciag T."/>
            <person name="Kaczynski Z."/>
            <person name="Czerwicka M."/>
            <person name="Jafra S."/>
        </authorList>
    </citation>
    <scope>NUCLEOTIDE SEQUENCE [LARGE SCALE GENOMIC DNA]</scope>
    <source>
        <strain evidence="1 2">A44</strain>
        <plasmid evidence="1 2">unnamed1</plasmid>
    </source>
</reference>
<dbReference type="Proteomes" id="UP000215256">
    <property type="component" value="Plasmid unnamed1"/>
</dbReference>
<gene>
    <name evidence="1" type="ORF">CES85_2958</name>
</gene>
<organism evidence="1 2">
    <name type="scientific">Ochrobactrum quorumnocens</name>
    <dbReference type="NCBI Taxonomy" id="271865"/>
    <lineage>
        <taxon>Bacteria</taxon>
        <taxon>Pseudomonadati</taxon>
        <taxon>Pseudomonadota</taxon>
        <taxon>Alphaproteobacteria</taxon>
        <taxon>Hyphomicrobiales</taxon>
        <taxon>Brucellaceae</taxon>
        <taxon>Brucella/Ochrobactrum group</taxon>
        <taxon>Ochrobactrum</taxon>
    </lineage>
</organism>
<geneLocation type="plasmid" evidence="1 2">
    <name>unnamed1</name>
</geneLocation>
<dbReference type="EMBL" id="CP022605">
    <property type="protein sequence ID" value="ASV87968.1"/>
    <property type="molecule type" value="Genomic_DNA"/>
</dbReference>